<evidence type="ECO:0000313" key="4">
    <source>
        <dbReference type="EMBL" id="KAK3325416.1"/>
    </source>
</evidence>
<sequence>MLSWALKRNSDGARDAPGHDDTQIEGPDTPAPVFAVRALKTALFGTPAPRASEQPRATGNVKAPPANDRSPVKPNGILLTPGTGTTRRKRVSFGHDVKKGAAAVQPTSTSGLPDECPGKFPSPWVAKGEELPPPRAKTRLTETMENSRTNKPRSAGSDAKDFGGAVKDTEDAWEEFDDESDRDGDVTVDLNEPHSRSGKYWKSYFETYHADAKAEMEKLVKYKQLAKSYAKKKDAEALDLNEKLKQEQERVKLMENKVAELGRQVALKTKKGAAESDTNLMMEELTKQTALALDYRKQVEELESLLHVGDEEREDKEPRQRRIASPRTHKALVETQRELRKARSQARELDKLREERDRLKSKLKFAEQRASKLVEENRKLSGDLSQDASKIKDLEKKLEESRGEALSKDRELKRFRSDYDKLKEDAKARYTEANQVLQKKNATISELQDEIATLRTGAAGSRWTARAKNLEAKLKTGPEKLKSENRESALKFLQNAEEESTQLLNELNDLRQASVEKGLLAPTSSARRTTATKQQRARASTDSYKRNSYNDDEALVSSRTFREKIEAEMGCKRNSAVLSERGNLQDSRSSVSSGVSAHVPRQEEAALSHPVSVRTSSRTTTSARNHEVRGILEDSLDKEYATTRVSGKSAPIEQPSKRSTAVTRSRPPVDNEERPQIDLVEDNFARLGGPETTTMTSTHNSAVWSVANTSRSVLPADRRAAAIARLQRKRVQREHREREQQQVGRDKENERPY</sequence>
<reference evidence="4" key="2">
    <citation type="submission" date="2023-06" db="EMBL/GenBank/DDBJ databases">
        <authorList>
            <consortium name="Lawrence Berkeley National Laboratory"/>
            <person name="Haridas S."/>
            <person name="Hensen N."/>
            <person name="Bonometti L."/>
            <person name="Westerberg I."/>
            <person name="Brannstrom I.O."/>
            <person name="Guillou S."/>
            <person name="Cros-Aarteil S."/>
            <person name="Calhoun S."/>
            <person name="Kuo A."/>
            <person name="Mondo S."/>
            <person name="Pangilinan J."/>
            <person name="Riley R."/>
            <person name="Labutti K."/>
            <person name="Andreopoulos B."/>
            <person name="Lipzen A."/>
            <person name="Chen C."/>
            <person name="Yanf M."/>
            <person name="Daum C."/>
            <person name="Ng V."/>
            <person name="Clum A."/>
            <person name="Steindorff A."/>
            <person name="Ohm R."/>
            <person name="Martin F."/>
            <person name="Silar P."/>
            <person name="Natvig D."/>
            <person name="Lalanne C."/>
            <person name="Gautier V."/>
            <person name="Ament-Velasquez S.L."/>
            <person name="Kruys A."/>
            <person name="Hutchinson M.I."/>
            <person name="Powell A.J."/>
            <person name="Barry K."/>
            <person name="Miller A.N."/>
            <person name="Grigoriev I.V."/>
            <person name="Debuchy R."/>
            <person name="Gladieux P."/>
            <person name="Thoren M.H."/>
            <person name="Johannesson H."/>
        </authorList>
    </citation>
    <scope>NUCLEOTIDE SEQUENCE</scope>
    <source>
        <strain evidence="4">CBS 118394</strain>
    </source>
</reference>
<keyword evidence="1" id="KW-0175">Coiled coil</keyword>
<feature type="compositionally biased region" description="Basic and acidic residues" evidence="2">
    <location>
        <begin position="331"/>
        <end position="381"/>
    </location>
</feature>
<feature type="region of interest" description="Disordered" evidence="2">
    <location>
        <begin position="518"/>
        <end position="545"/>
    </location>
</feature>
<dbReference type="EMBL" id="JAUEDM010000002">
    <property type="protein sequence ID" value="KAK3325416.1"/>
    <property type="molecule type" value="Genomic_DNA"/>
</dbReference>
<proteinExistence type="predicted"/>
<organism evidence="4 5">
    <name type="scientific">Apodospora peruviana</name>
    <dbReference type="NCBI Taxonomy" id="516989"/>
    <lineage>
        <taxon>Eukaryota</taxon>
        <taxon>Fungi</taxon>
        <taxon>Dikarya</taxon>
        <taxon>Ascomycota</taxon>
        <taxon>Pezizomycotina</taxon>
        <taxon>Sordariomycetes</taxon>
        <taxon>Sordariomycetidae</taxon>
        <taxon>Sordariales</taxon>
        <taxon>Lasiosphaeriaceae</taxon>
        <taxon>Apodospora</taxon>
    </lineage>
</organism>
<feature type="compositionally biased region" description="Basic residues" evidence="2">
    <location>
        <begin position="321"/>
        <end position="330"/>
    </location>
</feature>
<name>A0AAE0IJB5_9PEZI</name>
<feature type="compositionally biased region" description="Acidic residues" evidence="2">
    <location>
        <begin position="171"/>
        <end position="182"/>
    </location>
</feature>
<dbReference type="Pfam" id="PF11500">
    <property type="entry name" value="Cut12"/>
    <property type="match status" value="1"/>
</dbReference>
<feature type="coiled-coil region" evidence="1">
    <location>
        <begin position="486"/>
        <end position="513"/>
    </location>
</feature>
<feature type="region of interest" description="Disordered" evidence="2">
    <location>
        <begin position="725"/>
        <end position="753"/>
    </location>
</feature>
<keyword evidence="5" id="KW-1185">Reference proteome</keyword>
<feature type="region of interest" description="Disordered" evidence="2">
    <location>
        <begin position="1"/>
        <end position="30"/>
    </location>
</feature>
<feature type="domain" description="Spindle pole body-associated protein cut12" evidence="3">
    <location>
        <begin position="135"/>
        <end position="273"/>
    </location>
</feature>
<evidence type="ECO:0000259" key="3">
    <source>
        <dbReference type="Pfam" id="PF11500"/>
    </source>
</evidence>
<dbReference type="InterPro" id="IPR021589">
    <property type="entry name" value="Cut12"/>
</dbReference>
<dbReference type="Proteomes" id="UP001283341">
    <property type="component" value="Unassembled WGS sequence"/>
</dbReference>
<dbReference type="AlphaFoldDB" id="A0AAE0IJB5"/>
<feature type="region of interest" description="Disordered" evidence="2">
    <location>
        <begin position="578"/>
        <end position="629"/>
    </location>
</feature>
<evidence type="ECO:0000313" key="5">
    <source>
        <dbReference type="Proteomes" id="UP001283341"/>
    </source>
</evidence>
<feature type="coiled-coil region" evidence="1">
    <location>
        <begin position="230"/>
        <end position="264"/>
    </location>
</feature>
<evidence type="ECO:0000256" key="1">
    <source>
        <dbReference type="SAM" id="Coils"/>
    </source>
</evidence>
<comment type="caution">
    <text evidence="4">The sequence shown here is derived from an EMBL/GenBank/DDBJ whole genome shotgun (WGS) entry which is preliminary data.</text>
</comment>
<feature type="region of interest" description="Disordered" evidence="2">
    <location>
        <begin position="45"/>
        <end position="196"/>
    </location>
</feature>
<evidence type="ECO:0000256" key="2">
    <source>
        <dbReference type="SAM" id="MobiDB-lite"/>
    </source>
</evidence>
<feature type="region of interest" description="Disordered" evidence="2">
    <location>
        <begin position="307"/>
        <end position="392"/>
    </location>
</feature>
<accession>A0AAE0IJB5</accession>
<feature type="region of interest" description="Disordered" evidence="2">
    <location>
        <begin position="643"/>
        <end position="676"/>
    </location>
</feature>
<feature type="compositionally biased region" description="Basic and acidic residues" evidence="2">
    <location>
        <begin position="667"/>
        <end position="676"/>
    </location>
</feature>
<feature type="compositionally biased region" description="Basic and acidic residues" evidence="2">
    <location>
        <begin position="734"/>
        <end position="753"/>
    </location>
</feature>
<gene>
    <name evidence="4" type="ORF">B0H66DRAFT_548262</name>
</gene>
<protein>
    <submittedName>
        <fullName evidence="4">Spindle pole body formation-associated protein-domain-containing protein</fullName>
    </submittedName>
</protein>
<feature type="compositionally biased region" description="Low complexity" evidence="2">
    <location>
        <begin position="523"/>
        <end position="541"/>
    </location>
</feature>
<feature type="compositionally biased region" description="Low complexity" evidence="2">
    <location>
        <begin position="611"/>
        <end position="622"/>
    </location>
</feature>
<reference evidence="4" key="1">
    <citation type="journal article" date="2023" name="Mol. Phylogenet. Evol.">
        <title>Genome-scale phylogeny and comparative genomics of the fungal order Sordariales.</title>
        <authorList>
            <person name="Hensen N."/>
            <person name="Bonometti L."/>
            <person name="Westerberg I."/>
            <person name="Brannstrom I.O."/>
            <person name="Guillou S."/>
            <person name="Cros-Aarteil S."/>
            <person name="Calhoun S."/>
            <person name="Haridas S."/>
            <person name="Kuo A."/>
            <person name="Mondo S."/>
            <person name="Pangilinan J."/>
            <person name="Riley R."/>
            <person name="LaButti K."/>
            <person name="Andreopoulos B."/>
            <person name="Lipzen A."/>
            <person name="Chen C."/>
            <person name="Yan M."/>
            <person name="Daum C."/>
            <person name="Ng V."/>
            <person name="Clum A."/>
            <person name="Steindorff A."/>
            <person name="Ohm R.A."/>
            <person name="Martin F."/>
            <person name="Silar P."/>
            <person name="Natvig D.O."/>
            <person name="Lalanne C."/>
            <person name="Gautier V."/>
            <person name="Ament-Velasquez S.L."/>
            <person name="Kruys A."/>
            <person name="Hutchinson M.I."/>
            <person name="Powell A.J."/>
            <person name="Barry K."/>
            <person name="Miller A.N."/>
            <person name="Grigoriev I.V."/>
            <person name="Debuchy R."/>
            <person name="Gladieux P."/>
            <person name="Hiltunen Thoren M."/>
            <person name="Johannesson H."/>
        </authorList>
    </citation>
    <scope>NUCLEOTIDE SEQUENCE</scope>
    <source>
        <strain evidence="4">CBS 118394</strain>
    </source>
</reference>
<feature type="compositionally biased region" description="Basic and acidic residues" evidence="2">
    <location>
        <begin position="8"/>
        <end position="22"/>
    </location>
</feature>
<feature type="compositionally biased region" description="Low complexity" evidence="2">
    <location>
        <begin position="587"/>
        <end position="596"/>
    </location>
</feature>